<comment type="cofactor">
    <cofactor evidence="1">
        <name>Ca(2+)</name>
        <dbReference type="ChEBI" id="CHEBI:29108"/>
    </cofactor>
</comment>
<dbReference type="EMBL" id="AP018553">
    <property type="protein sequence ID" value="BBD73958.1"/>
    <property type="molecule type" value="Genomic_DNA"/>
</dbReference>
<dbReference type="InterPro" id="IPR050819">
    <property type="entry name" value="Tripeptidyl-peptidase_I"/>
</dbReference>
<accession>A0A348B706</accession>
<dbReference type="Gene3D" id="3.40.50.200">
    <property type="entry name" value="Peptidase S8/S53 domain"/>
    <property type="match status" value="1"/>
</dbReference>
<evidence type="ECO:0000256" key="3">
    <source>
        <dbReference type="ARBA" id="ARBA00022723"/>
    </source>
</evidence>
<feature type="transmembrane region" description="Helical" evidence="8">
    <location>
        <begin position="1250"/>
        <end position="1271"/>
    </location>
</feature>
<dbReference type="SUPFAM" id="SSF54897">
    <property type="entry name" value="Protease propeptides/inhibitors"/>
    <property type="match status" value="1"/>
</dbReference>
<dbReference type="PANTHER" id="PTHR14218:SF15">
    <property type="entry name" value="TRIPEPTIDYL-PEPTIDASE 1"/>
    <property type="match status" value="1"/>
</dbReference>
<dbReference type="GO" id="GO:0006508">
    <property type="term" value="P:proteolysis"/>
    <property type="evidence" value="ECO:0007669"/>
    <property type="project" value="UniProtKB-KW"/>
</dbReference>
<keyword evidence="2" id="KW-0645">Protease</keyword>
<name>A0A348B706_9CREN</name>
<dbReference type="GO" id="GO:0046872">
    <property type="term" value="F:metal ion binding"/>
    <property type="evidence" value="ECO:0007669"/>
    <property type="project" value="UniProtKB-KW"/>
</dbReference>
<organism evidence="10 11">
    <name type="scientific">Sulfodiicoccus acidiphilus</name>
    <dbReference type="NCBI Taxonomy" id="1670455"/>
    <lineage>
        <taxon>Archaea</taxon>
        <taxon>Thermoproteota</taxon>
        <taxon>Thermoprotei</taxon>
        <taxon>Sulfolobales</taxon>
        <taxon>Sulfolobaceae</taxon>
        <taxon>Sulfodiicoccus</taxon>
    </lineage>
</organism>
<evidence type="ECO:0000259" key="9">
    <source>
        <dbReference type="PROSITE" id="PS51695"/>
    </source>
</evidence>
<evidence type="ECO:0000256" key="7">
    <source>
        <dbReference type="ARBA" id="ARBA00023145"/>
    </source>
</evidence>
<dbReference type="SUPFAM" id="SSF52743">
    <property type="entry name" value="Subtilisin-like"/>
    <property type="match status" value="1"/>
</dbReference>
<dbReference type="RefSeq" id="WP_126451186.1">
    <property type="nucleotide sequence ID" value="NZ_AP018553.1"/>
</dbReference>
<keyword evidence="11" id="KW-1185">Reference proteome</keyword>
<reference evidence="11" key="1">
    <citation type="submission" date="2018-04" db="EMBL/GenBank/DDBJ databases">
        <title>Complete genome sequence of Sulfodiicoccus acidiphilus strain HS-1.</title>
        <authorList>
            <person name="Sakai H.D."/>
            <person name="Kurosawa N."/>
        </authorList>
    </citation>
    <scope>NUCLEOTIDE SEQUENCE [LARGE SCALE GENOMIC DNA]</scope>
    <source>
        <strain evidence="11">HS-1</strain>
    </source>
</reference>
<proteinExistence type="predicted"/>
<dbReference type="InterPro" id="IPR030400">
    <property type="entry name" value="Sedolisin_dom"/>
</dbReference>
<dbReference type="InterPro" id="IPR000209">
    <property type="entry name" value="Peptidase_S8/S53_dom"/>
</dbReference>
<evidence type="ECO:0000256" key="1">
    <source>
        <dbReference type="ARBA" id="ARBA00001913"/>
    </source>
</evidence>
<keyword evidence="7" id="KW-0865">Zymogen</keyword>
<keyword evidence="8" id="KW-1133">Transmembrane helix</keyword>
<dbReference type="GeneID" id="38667799"/>
<dbReference type="PROSITE" id="PS51695">
    <property type="entry name" value="SEDOLISIN"/>
    <property type="match status" value="1"/>
</dbReference>
<evidence type="ECO:0000256" key="6">
    <source>
        <dbReference type="ARBA" id="ARBA00022837"/>
    </source>
</evidence>
<dbReference type="Pfam" id="PF09286">
    <property type="entry name" value="Pro-kuma_activ"/>
    <property type="match status" value="1"/>
</dbReference>
<dbReference type="GO" id="GO:0008240">
    <property type="term" value="F:tripeptidyl-peptidase activity"/>
    <property type="evidence" value="ECO:0007669"/>
    <property type="project" value="TreeGrafter"/>
</dbReference>
<keyword evidence="3" id="KW-0479">Metal-binding</keyword>
<dbReference type="PANTHER" id="PTHR14218">
    <property type="entry name" value="PROTEASE S8 TRIPEPTIDYL PEPTIDASE I CLN2"/>
    <property type="match status" value="1"/>
</dbReference>
<dbReference type="KEGG" id="sacd:HS1genome_2347"/>
<sequence length="1275" mass="136435">MKREAGLVIFVLFLLSMSYPWIPNIVVAQYVGPELSGNVTASLPLDVPVTLSIFIPPRHYSLLLIYAQEVSQKQAPPLNRSQVLKEFSPPASMFSSILNYLEANGFTVVYQSPDRFSLMVEAPARVVESLFQTRLELYDRAGELYYAPSSPPQVPGPLQGTIIVGLDNYSEIRPQLIVLGKIQKGLISRVDLPNSMPLAFPIAADVYTPQDLQGAYNVTPIISPTERNVTVAVIDAYGDPLLLQDVQAFDQRFHLPPTNITVIPIGPYHPVLGYIFGWDVETALDVEAVHSMAPYAHIDVVVASNAGNALYQAIDYVVSADLADVVSMSWGIPENLFGMTGFYTTFPSYTLNYPYANFYFALGSAEGITFLAASGDEGATGGTPVAYGGALFPASSPFVTSVGGTALYVNVTSGYLWALNSTATYGYETAWSVDPLYGQDVSTGGGPSTLFPGVTVPTVSADADPYTGLAVVAEGQLLAVGGTSLAAPTWAGVVADLDSRLGPLGDLNGVLPLVRGALHNVTFGFNGLYGPGPGTTGLGTPDGGLLLSLLSSLRPGLSISVSTDGTPWYLQGSAVQVTAYVTYDGTPVTSGHFQAYFSDGRGYTLRVPLLFNSTDLEWTSSFTIPLNASPGMWRLTVNGTYNNLSGSGIQYVEVGAGVTIVYPVPYPYGPPLEVNQPFQVVAYEMYPNGTPIDNSTLIAHLVRQGRTVLNVTLLPIGQGLYEGEGLLPSTDPQGSYLFFVNNSLGGAYTYVYFGLQMLAYILTPVNGAMASASPGETITLLAAAYQPSGLGLFTSNITAYFYSSSGKLVAAVPMFLAPDVTQFGVFNLFGYHEANFTVPGNFTPGFYTVEFVAEANTSTGELLGLYNLSFYVSTEALNYQVHVDPLVYEGETIDVRVSITYSNGTPVQYGTFSAILLPRELSYETPLISGEVEVPLQYNSTTKLWNGEYVIPSILNEGPYQGLSVSSLSGVWQVVISGSTPLGANLVTPGEEFNVMPYTYIGPQTISSLNESNVPLAYPLTGGISMSDVYIPSLDVNGINVTLNDVVVGKLEARNSTVTVVSSLLSSVKLIGSELLMFDSKISNSEVGITALNSTVQLYSSTLSNLSYAFNQSNSEIQEHGTSFVHVSNLSTLPPPTIRPAEFNLTSPTSYVNFSVLGPQVRVLSVMLDGVPIPFEASRRADGVQLTVPFNATIEPDGEYILQVVASNGVQYYLNFTLFNSFHQVRTAVQISSIFGGLSDLSSKIGFTDALLYLTLVLAVVGLIVASVSTLRRRE</sequence>
<dbReference type="SMART" id="SM00944">
    <property type="entry name" value="Pro-kuma_activ"/>
    <property type="match status" value="1"/>
</dbReference>
<evidence type="ECO:0000256" key="2">
    <source>
        <dbReference type="ARBA" id="ARBA00022670"/>
    </source>
</evidence>
<keyword evidence="8" id="KW-0472">Membrane</keyword>
<evidence type="ECO:0000313" key="10">
    <source>
        <dbReference type="EMBL" id="BBD73958.1"/>
    </source>
</evidence>
<dbReference type="Proteomes" id="UP000276741">
    <property type="component" value="Chromosome"/>
</dbReference>
<evidence type="ECO:0000256" key="8">
    <source>
        <dbReference type="SAM" id="Phobius"/>
    </source>
</evidence>
<dbReference type="GO" id="GO:0004252">
    <property type="term" value="F:serine-type endopeptidase activity"/>
    <property type="evidence" value="ECO:0007669"/>
    <property type="project" value="InterPro"/>
</dbReference>
<dbReference type="CDD" id="cd04056">
    <property type="entry name" value="Peptidases_S53"/>
    <property type="match status" value="1"/>
</dbReference>
<keyword evidence="8" id="KW-0812">Transmembrane</keyword>
<keyword evidence="4" id="KW-0378">Hydrolase</keyword>
<dbReference type="Pfam" id="PF00082">
    <property type="entry name" value="Peptidase_S8"/>
    <property type="match status" value="1"/>
</dbReference>
<keyword evidence="5" id="KW-0720">Serine protease</keyword>
<evidence type="ECO:0000313" key="11">
    <source>
        <dbReference type="Proteomes" id="UP000276741"/>
    </source>
</evidence>
<dbReference type="InterPro" id="IPR036852">
    <property type="entry name" value="Peptidase_S8/S53_dom_sf"/>
</dbReference>
<dbReference type="AlphaFoldDB" id="A0A348B706"/>
<keyword evidence="6" id="KW-0106">Calcium</keyword>
<protein>
    <submittedName>
        <fullName evidence="10">Pseudomonapepsin</fullName>
    </submittedName>
</protein>
<evidence type="ECO:0000256" key="4">
    <source>
        <dbReference type="ARBA" id="ARBA00022801"/>
    </source>
</evidence>
<feature type="domain" description="Peptidase S53" evidence="9">
    <location>
        <begin position="206"/>
        <end position="565"/>
    </location>
</feature>
<evidence type="ECO:0000256" key="5">
    <source>
        <dbReference type="ARBA" id="ARBA00022825"/>
    </source>
</evidence>
<dbReference type="CDD" id="cd11377">
    <property type="entry name" value="Pro-peptidase_S53"/>
    <property type="match status" value="1"/>
</dbReference>
<gene>
    <name evidence="10" type="ORF">HS1genome_2347</name>
</gene>
<dbReference type="InterPro" id="IPR015366">
    <property type="entry name" value="S53_propep"/>
</dbReference>